<evidence type="ECO:0000256" key="5">
    <source>
        <dbReference type="ARBA" id="ARBA00022602"/>
    </source>
</evidence>
<keyword evidence="7" id="KW-0677">Repeat</keyword>
<comment type="caution">
    <text evidence="15">The sequence shown here is derived from an EMBL/GenBank/DDBJ whole genome shotgun (WGS) entry which is preliminary data.</text>
</comment>
<evidence type="ECO:0000256" key="1">
    <source>
        <dbReference type="ARBA" id="ARBA00001946"/>
    </source>
</evidence>
<dbReference type="Gene3D" id="1.25.40.120">
    <property type="entry name" value="Protein prenylyltransferase"/>
    <property type="match status" value="1"/>
</dbReference>
<organism evidence="15 16">
    <name type="scientific">Cerrena zonata</name>
    <dbReference type="NCBI Taxonomy" id="2478898"/>
    <lineage>
        <taxon>Eukaryota</taxon>
        <taxon>Fungi</taxon>
        <taxon>Dikarya</taxon>
        <taxon>Basidiomycota</taxon>
        <taxon>Agaricomycotina</taxon>
        <taxon>Agaricomycetes</taxon>
        <taxon>Polyporales</taxon>
        <taxon>Cerrenaceae</taxon>
        <taxon>Cerrena</taxon>
    </lineage>
</organism>
<dbReference type="EMBL" id="JASBNA010000041">
    <property type="protein sequence ID" value="KAK7681413.1"/>
    <property type="molecule type" value="Genomic_DNA"/>
</dbReference>
<comment type="similarity">
    <text evidence="2">Belongs to the protein prenyltransferase subunit alpha family.</text>
</comment>
<dbReference type="SUPFAM" id="SSF48439">
    <property type="entry name" value="Protein prenylyltransferase"/>
    <property type="match status" value="1"/>
</dbReference>
<dbReference type="Proteomes" id="UP001385951">
    <property type="component" value="Unassembled WGS sequence"/>
</dbReference>
<evidence type="ECO:0000256" key="3">
    <source>
        <dbReference type="ARBA" id="ARBA00012700"/>
    </source>
</evidence>
<evidence type="ECO:0000256" key="13">
    <source>
        <dbReference type="ARBA" id="ARBA00043219"/>
    </source>
</evidence>
<evidence type="ECO:0000256" key="10">
    <source>
        <dbReference type="ARBA" id="ARBA00041392"/>
    </source>
</evidence>
<evidence type="ECO:0000313" key="15">
    <source>
        <dbReference type="EMBL" id="KAK7681413.1"/>
    </source>
</evidence>
<evidence type="ECO:0000256" key="14">
    <source>
        <dbReference type="SAM" id="MobiDB-lite"/>
    </source>
</evidence>
<evidence type="ECO:0000256" key="4">
    <source>
        <dbReference type="ARBA" id="ARBA00012702"/>
    </source>
</evidence>
<feature type="region of interest" description="Disordered" evidence="14">
    <location>
        <begin position="285"/>
        <end position="304"/>
    </location>
</feature>
<evidence type="ECO:0000256" key="2">
    <source>
        <dbReference type="ARBA" id="ARBA00006734"/>
    </source>
</evidence>
<evidence type="ECO:0000313" key="16">
    <source>
        <dbReference type="Proteomes" id="UP001385951"/>
    </source>
</evidence>
<dbReference type="AlphaFoldDB" id="A0AAW0FI82"/>
<dbReference type="GO" id="GO:0004662">
    <property type="term" value="F:CAAX-protein geranylgeranyltransferase activity"/>
    <property type="evidence" value="ECO:0007669"/>
    <property type="project" value="UniProtKB-EC"/>
</dbReference>
<dbReference type="EC" id="2.5.1.58" evidence="4"/>
<evidence type="ECO:0000256" key="9">
    <source>
        <dbReference type="ARBA" id="ARBA00040965"/>
    </source>
</evidence>
<comment type="cofactor">
    <cofactor evidence="1">
        <name>Mg(2+)</name>
        <dbReference type="ChEBI" id="CHEBI:18420"/>
    </cofactor>
</comment>
<sequence length="364" mass="42303">MPRIIGDGGEGPLLFSERPDWADVTPIPQHEGYNPIAPIFYAPEYKDATDYFRGIVKTNEKSQRVLELTETVIRMNPAHYSAWQYRYHTLLAINASLDTELKLMDILAIQFLKTYQVWHHRRLILTALHSSSPPLSDPSASPSEPPPLDTTPKDFKAAQIELAFISRVLMTDAKNYHTWSYRQWLLAFFDDARLWEGEMSFVERLLEEDVRNNSAWHHRFFVVFGREQLPGDESRESVLKRELAYTKDQIALAPNNPSAWNYLRGILERTKTPFSNLRTFVEPYTKTRSSEEPKEDVLDLENPAPSSTAELPCVAALEFLADIYEDESENKENAIEIWKTLANERDTMRKKYWEYRIKELLENA</sequence>
<accession>A0AAW0FI82</accession>
<dbReference type="InterPro" id="IPR002088">
    <property type="entry name" value="Prenyl_trans_a"/>
</dbReference>
<evidence type="ECO:0000256" key="7">
    <source>
        <dbReference type="ARBA" id="ARBA00022737"/>
    </source>
</evidence>
<dbReference type="PANTHER" id="PTHR11129">
    <property type="entry name" value="PROTEIN FARNESYLTRANSFERASE ALPHA SUBUNIT/RAB GERANYLGERANYL TRANSFERASE ALPHA SUBUNIT"/>
    <property type="match status" value="1"/>
</dbReference>
<feature type="compositionally biased region" description="Low complexity" evidence="14">
    <location>
        <begin position="132"/>
        <end position="142"/>
    </location>
</feature>
<dbReference type="PANTHER" id="PTHR11129:SF1">
    <property type="entry name" value="PROTEIN FARNESYLTRANSFERASE_GERANYLGERANYLTRANSFERASE TYPE-1 SUBUNIT ALPHA"/>
    <property type="match status" value="1"/>
</dbReference>
<dbReference type="GO" id="GO:0004660">
    <property type="term" value="F:protein farnesyltransferase activity"/>
    <property type="evidence" value="ECO:0007669"/>
    <property type="project" value="UniProtKB-EC"/>
</dbReference>
<dbReference type="GO" id="GO:0005953">
    <property type="term" value="C:CAAX-protein geranylgeranyltransferase complex"/>
    <property type="evidence" value="ECO:0007669"/>
    <property type="project" value="TreeGrafter"/>
</dbReference>
<dbReference type="Pfam" id="PF01239">
    <property type="entry name" value="PPTA"/>
    <property type="match status" value="5"/>
</dbReference>
<reference evidence="15 16" key="1">
    <citation type="submission" date="2022-09" db="EMBL/GenBank/DDBJ databases">
        <authorList>
            <person name="Palmer J.M."/>
        </authorList>
    </citation>
    <scope>NUCLEOTIDE SEQUENCE [LARGE SCALE GENOMIC DNA]</scope>
    <source>
        <strain evidence="15 16">DSM 7382</strain>
    </source>
</reference>
<keyword evidence="5" id="KW-0637">Prenyltransferase</keyword>
<dbReference type="PROSITE" id="PS51147">
    <property type="entry name" value="PFTA"/>
    <property type="match status" value="5"/>
</dbReference>
<gene>
    <name evidence="15" type="ORF">QCA50_015505</name>
</gene>
<name>A0AAW0FI82_9APHY</name>
<feature type="compositionally biased region" description="Basic and acidic residues" evidence="14">
    <location>
        <begin position="288"/>
        <end position="297"/>
    </location>
</feature>
<keyword evidence="16" id="KW-1185">Reference proteome</keyword>
<evidence type="ECO:0000256" key="6">
    <source>
        <dbReference type="ARBA" id="ARBA00022679"/>
    </source>
</evidence>
<evidence type="ECO:0000256" key="12">
    <source>
        <dbReference type="ARBA" id="ARBA00043086"/>
    </source>
</evidence>
<dbReference type="GO" id="GO:0005965">
    <property type="term" value="C:protein farnesyltransferase complex"/>
    <property type="evidence" value="ECO:0007669"/>
    <property type="project" value="TreeGrafter"/>
</dbReference>
<evidence type="ECO:0000256" key="11">
    <source>
        <dbReference type="ARBA" id="ARBA00042436"/>
    </source>
</evidence>
<dbReference type="EC" id="2.5.1.59" evidence="3"/>
<proteinExistence type="inferred from homology"/>
<keyword evidence="8" id="KW-0460">Magnesium</keyword>
<evidence type="ECO:0000256" key="8">
    <source>
        <dbReference type="ARBA" id="ARBA00022842"/>
    </source>
</evidence>
<keyword evidence="6" id="KW-0808">Transferase</keyword>
<protein>
    <recommendedName>
        <fullName evidence="9">Protein farnesyltransferase/geranylgeranyltransferase type-1 subunit alpha</fullName>
        <ecNumber evidence="4">2.5.1.58</ecNumber>
        <ecNumber evidence="3">2.5.1.59</ecNumber>
    </recommendedName>
    <alternativeName>
        <fullName evidence="12">CAAX farnesyltransferase subunit alpha</fullName>
    </alternativeName>
    <alternativeName>
        <fullName evidence="11">FTase-alpha</fullName>
    </alternativeName>
    <alternativeName>
        <fullName evidence="10">Ras proteins prenyltransferase subunit alpha</fullName>
    </alternativeName>
    <alternativeName>
        <fullName evidence="13">Type I protein geranyl-geranyltransferase subunit alpha</fullName>
    </alternativeName>
</protein>
<feature type="region of interest" description="Disordered" evidence="14">
    <location>
        <begin position="132"/>
        <end position="152"/>
    </location>
</feature>